<name>A0AAW2YIU1_9EUKA</name>
<dbReference type="Proteomes" id="UP001431209">
    <property type="component" value="Unassembled WGS sequence"/>
</dbReference>
<reference evidence="2 3" key="1">
    <citation type="submission" date="2024-03" db="EMBL/GenBank/DDBJ databases">
        <title>The Acrasis kona genome and developmental transcriptomes reveal deep origins of eukaryotic multicellular pathways.</title>
        <authorList>
            <person name="Sheikh S."/>
            <person name="Fu C.-J."/>
            <person name="Brown M.W."/>
            <person name="Baldauf S.L."/>
        </authorList>
    </citation>
    <scope>NUCLEOTIDE SEQUENCE [LARGE SCALE GENOMIC DNA]</scope>
    <source>
        <strain evidence="2 3">ATCC MYA-3509</strain>
    </source>
</reference>
<gene>
    <name evidence="2" type="ORF">AKO1_006479</name>
</gene>
<evidence type="ECO:0000313" key="2">
    <source>
        <dbReference type="EMBL" id="KAL0476929.1"/>
    </source>
</evidence>
<evidence type="ECO:0000256" key="1">
    <source>
        <dbReference type="SAM" id="Coils"/>
    </source>
</evidence>
<comment type="caution">
    <text evidence="2">The sequence shown here is derived from an EMBL/GenBank/DDBJ whole genome shotgun (WGS) entry which is preliminary data.</text>
</comment>
<dbReference type="EMBL" id="JAOPGA020000118">
    <property type="protein sequence ID" value="KAL0476929.1"/>
    <property type="molecule type" value="Genomic_DNA"/>
</dbReference>
<dbReference type="AlphaFoldDB" id="A0AAW2YIU1"/>
<keyword evidence="1" id="KW-0175">Coiled coil</keyword>
<feature type="coiled-coil region" evidence="1">
    <location>
        <begin position="166"/>
        <end position="200"/>
    </location>
</feature>
<sequence length="245" mass="28585">VNNLDKTIESLNSKLIQKECTITQLEDKLSKASISYTDSQADLVKCRRDLLAEQVAHNKSLSSLSDLKTVYGLLQNDYEKKISSPKKCKTCTENTFQRENIESQYKSQLNDFHSTITQIENSYKRKLKNIITLLDEKDVSLNVMSKTVKSITLQRSEVFQTNSRTVDRLAQTNETLIRELKHKRQQLAELNELFKHVREENDKRKLLIVKYKKLLTEHDISTKREERTKKLVEQIDKHMNKLTVG</sequence>
<organism evidence="2 3">
    <name type="scientific">Acrasis kona</name>
    <dbReference type="NCBI Taxonomy" id="1008807"/>
    <lineage>
        <taxon>Eukaryota</taxon>
        <taxon>Discoba</taxon>
        <taxon>Heterolobosea</taxon>
        <taxon>Tetramitia</taxon>
        <taxon>Eutetramitia</taxon>
        <taxon>Acrasidae</taxon>
        <taxon>Acrasis</taxon>
    </lineage>
</organism>
<accession>A0AAW2YIU1</accession>
<feature type="coiled-coil region" evidence="1">
    <location>
        <begin position="1"/>
        <end position="28"/>
    </location>
</feature>
<keyword evidence="3" id="KW-1185">Reference proteome</keyword>
<feature type="non-terminal residue" evidence="2">
    <location>
        <position position="1"/>
    </location>
</feature>
<proteinExistence type="predicted"/>
<protein>
    <submittedName>
        <fullName evidence="2">Cdk5rap2</fullName>
    </submittedName>
</protein>
<evidence type="ECO:0000313" key="3">
    <source>
        <dbReference type="Proteomes" id="UP001431209"/>
    </source>
</evidence>